<feature type="signal peptide" evidence="5">
    <location>
        <begin position="1"/>
        <end position="15"/>
    </location>
</feature>
<dbReference type="Proteomes" id="UP000799770">
    <property type="component" value="Unassembled WGS sequence"/>
</dbReference>
<dbReference type="Gene3D" id="3.40.1210.10">
    <property type="entry name" value="Survival protein SurE-like phosphatase/nucleotidase"/>
    <property type="match status" value="1"/>
</dbReference>
<keyword evidence="3" id="KW-0378">Hydrolase</keyword>
<organism evidence="7 8">
    <name type="scientific">Lophiotrema nucula</name>
    <dbReference type="NCBI Taxonomy" id="690887"/>
    <lineage>
        <taxon>Eukaryota</taxon>
        <taxon>Fungi</taxon>
        <taxon>Dikarya</taxon>
        <taxon>Ascomycota</taxon>
        <taxon>Pezizomycotina</taxon>
        <taxon>Dothideomycetes</taxon>
        <taxon>Pleosporomycetidae</taxon>
        <taxon>Pleosporales</taxon>
        <taxon>Lophiotremataceae</taxon>
        <taxon>Lophiotrema</taxon>
    </lineage>
</organism>
<dbReference type="InterPro" id="IPR036523">
    <property type="entry name" value="SurE-like_sf"/>
</dbReference>
<proteinExistence type="inferred from homology"/>
<evidence type="ECO:0000259" key="6">
    <source>
        <dbReference type="Pfam" id="PF01975"/>
    </source>
</evidence>
<feature type="region of interest" description="Disordered" evidence="4">
    <location>
        <begin position="46"/>
        <end position="91"/>
    </location>
</feature>
<dbReference type="PANTHER" id="PTHR30457:SF0">
    <property type="entry name" value="PHOSPHATASE, PUTATIVE (AFU_ORTHOLOGUE AFUA_4G01070)-RELATED"/>
    <property type="match status" value="1"/>
</dbReference>
<protein>
    <submittedName>
        <fullName evidence="7">Putative acid phosphatase</fullName>
    </submittedName>
</protein>
<evidence type="ECO:0000256" key="3">
    <source>
        <dbReference type="ARBA" id="ARBA00022801"/>
    </source>
</evidence>
<dbReference type="GO" id="GO:0046872">
    <property type="term" value="F:metal ion binding"/>
    <property type="evidence" value="ECO:0007669"/>
    <property type="project" value="UniProtKB-KW"/>
</dbReference>
<name>A0A6A5ZBH0_9PLEO</name>
<keyword evidence="5" id="KW-0732">Signal</keyword>
<evidence type="ECO:0000256" key="2">
    <source>
        <dbReference type="ARBA" id="ARBA00022723"/>
    </source>
</evidence>
<dbReference type="GO" id="GO:0008252">
    <property type="term" value="F:nucleotidase activity"/>
    <property type="evidence" value="ECO:0007669"/>
    <property type="project" value="InterPro"/>
</dbReference>
<evidence type="ECO:0000313" key="7">
    <source>
        <dbReference type="EMBL" id="KAF2116404.1"/>
    </source>
</evidence>
<accession>A0A6A5ZBH0</accession>
<gene>
    <name evidence="7" type="ORF">BDV96DRAFT_612273</name>
</gene>
<dbReference type="SUPFAM" id="SSF64167">
    <property type="entry name" value="SurE-like"/>
    <property type="match status" value="1"/>
</dbReference>
<reference evidence="7" key="1">
    <citation type="journal article" date="2020" name="Stud. Mycol.">
        <title>101 Dothideomycetes genomes: a test case for predicting lifestyles and emergence of pathogens.</title>
        <authorList>
            <person name="Haridas S."/>
            <person name="Albert R."/>
            <person name="Binder M."/>
            <person name="Bloem J."/>
            <person name="Labutti K."/>
            <person name="Salamov A."/>
            <person name="Andreopoulos B."/>
            <person name="Baker S."/>
            <person name="Barry K."/>
            <person name="Bills G."/>
            <person name="Bluhm B."/>
            <person name="Cannon C."/>
            <person name="Castanera R."/>
            <person name="Culley D."/>
            <person name="Daum C."/>
            <person name="Ezra D."/>
            <person name="Gonzalez J."/>
            <person name="Henrissat B."/>
            <person name="Kuo A."/>
            <person name="Liang C."/>
            <person name="Lipzen A."/>
            <person name="Lutzoni F."/>
            <person name="Magnuson J."/>
            <person name="Mondo S."/>
            <person name="Nolan M."/>
            <person name="Ohm R."/>
            <person name="Pangilinan J."/>
            <person name="Park H.-J."/>
            <person name="Ramirez L."/>
            <person name="Alfaro M."/>
            <person name="Sun H."/>
            <person name="Tritt A."/>
            <person name="Yoshinaga Y."/>
            <person name="Zwiers L.-H."/>
            <person name="Turgeon B."/>
            <person name="Goodwin S."/>
            <person name="Spatafora J."/>
            <person name="Crous P."/>
            <person name="Grigoriev I."/>
        </authorList>
    </citation>
    <scope>NUCLEOTIDE SEQUENCE</scope>
    <source>
        <strain evidence="7">CBS 627.86</strain>
    </source>
</reference>
<feature type="compositionally biased region" description="Polar residues" evidence="4">
    <location>
        <begin position="76"/>
        <end position="91"/>
    </location>
</feature>
<feature type="compositionally biased region" description="Polar residues" evidence="4">
    <location>
        <begin position="51"/>
        <end position="68"/>
    </location>
</feature>
<evidence type="ECO:0000256" key="4">
    <source>
        <dbReference type="SAM" id="MobiDB-lite"/>
    </source>
</evidence>
<comment type="similarity">
    <text evidence="1">Belongs to the SurE nucleotidase family.</text>
</comment>
<dbReference type="PANTHER" id="PTHR30457">
    <property type="entry name" value="5'-NUCLEOTIDASE SURE"/>
    <property type="match status" value="1"/>
</dbReference>
<evidence type="ECO:0000256" key="5">
    <source>
        <dbReference type="SAM" id="SignalP"/>
    </source>
</evidence>
<keyword evidence="2" id="KW-0479">Metal-binding</keyword>
<dbReference type="AlphaFoldDB" id="A0A6A5ZBH0"/>
<dbReference type="InterPro" id="IPR030048">
    <property type="entry name" value="SurE"/>
</dbReference>
<feature type="domain" description="Survival protein SurE-like phosphatase/nucleotidase" evidence="6">
    <location>
        <begin position="18"/>
        <end position="222"/>
    </location>
</feature>
<dbReference type="InterPro" id="IPR002828">
    <property type="entry name" value="SurE-like_Pase/nucleotidase"/>
</dbReference>
<sequence>MRSQLLLAILPFTQAIRIVQSNDDGWAEINIRTFFDTLSKAGHDVVLSGPAENQSGTSSSDAAPTTVDSDGCEFSSCPSGSPPTGANATNPRLNYVNSFPVTSIKTGIDTTGPKIWNGGKAELATTGPNVGSNIGIQVPFSGTVGAAVFAAHDRQIPAIAFSGKSGDPTAWDQPTPLYSKVYADLALNITSRIISSGTPYLPNDVWLNVNFPDVSSTKCSNTNQFQFILTRINTGVFSEKDTEWCGTDRLPTETSVSLKSGCYVSISVGDAADKTTVDAARQKEVLAKLQPILSCLP</sequence>
<dbReference type="OrthoDB" id="4018688at2759"/>
<keyword evidence="8" id="KW-1185">Reference proteome</keyword>
<feature type="chain" id="PRO_5025404663" evidence="5">
    <location>
        <begin position="16"/>
        <end position="297"/>
    </location>
</feature>
<evidence type="ECO:0000256" key="1">
    <source>
        <dbReference type="ARBA" id="ARBA00011062"/>
    </source>
</evidence>
<dbReference type="EMBL" id="ML977321">
    <property type="protein sequence ID" value="KAF2116404.1"/>
    <property type="molecule type" value="Genomic_DNA"/>
</dbReference>
<dbReference type="Pfam" id="PF01975">
    <property type="entry name" value="SurE"/>
    <property type="match status" value="1"/>
</dbReference>
<evidence type="ECO:0000313" key="8">
    <source>
        <dbReference type="Proteomes" id="UP000799770"/>
    </source>
</evidence>